<dbReference type="Proteomes" id="UP000199415">
    <property type="component" value="Unassembled WGS sequence"/>
</dbReference>
<sequence length="164" mass="18041">MTTPSAPGNNASGPGDAALSGRLENGAHRFWVRVYYEDTDAGGIVYHAAYLHFAERGRTEALRLCGFEQTELRERTGIILPVRAISLDYRRPCRLDELLEVRTTIAQRSRTSLRLHQAIGPSGEAEPRVAVDVRVVAVNAEGRPTRIPEVIAERLLTALPPAES</sequence>
<dbReference type="AlphaFoldDB" id="A0A1G7LZS4"/>
<dbReference type="SUPFAM" id="SSF54637">
    <property type="entry name" value="Thioesterase/thiol ester dehydrase-isomerase"/>
    <property type="match status" value="1"/>
</dbReference>
<reference evidence="3 4" key="1">
    <citation type="submission" date="2016-10" db="EMBL/GenBank/DDBJ databases">
        <authorList>
            <person name="de Groot N.N."/>
        </authorList>
    </citation>
    <scope>NUCLEOTIDE SEQUENCE [LARGE SCALE GENOMIC DNA]</scope>
    <source>
        <strain evidence="3 4">DSM 25584</strain>
    </source>
</reference>
<comment type="similarity">
    <text evidence="1">Belongs to the 4-hydroxybenzoyl-CoA thioesterase family.</text>
</comment>
<dbReference type="RefSeq" id="WP_218119085.1">
    <property type="nucleotide sequence ID" value="NZ_FNCE01000001.1"/>
</dbReference>
<dbReference type="CDD" id="cd00586">
    <property type="entry name" value="4HBT"/>
    <property type="match status" value="1"/>
</dbReference>
<evidence type="ECO:0000256" key="2">
    <source>
        <dbReference type="ARBA" id="ARBA00022801"/>
    </source>
</evidence>
<gene>
    <name evidence="3" type="ORF">SAMN05216241_101428</name>
</gene>
<dbReference type="Gene3D" id="3.10.129.10">
    <property type="entry name" value="Hotdog Thioesterase"/>
    <property type="match status" value="1"/>
</dbReference>
<dbReference type="PROSITE" id="PS01328">
    <property type="entry name" value="4HBCOA_THIOESTERASE"/>
    <property type="match status" value="1"/>
</dbReference>
<dbReference type="GO" id="GO:0047617">
    <property type="term" value="F:fatty acyl-CoA hydrolase activity"/>
    <property type="evidence" value="ECO:0007669"/>
    <property type="project" value="TreeGrafter"/>
</dbReference>
<dbReference type="PIRSF" id="PIRSF003230">
    <property type="entry name" value="YbgC"/>
    <property type="match status" value="1"/>
</dbReference>
<dbReference type="InterPro" id="IPR050563">
    <property type="entry name" value="4-hydroxybenzoyl-CoA_TE"/>
</dbReference>
<proteinExistence type="inferred from homology"/>
<dbReference type="Pfam" id="PF13279">
    <property type="entry name" value="4HBT_2"/>
    <property type="match status" value="1"/>
</dbReference>
<dbReference type="InterPro" id="IPR008272">
    <property type="entry name" value="HB-CoA_thioesterase_AS"/>
</dbReference>
<accession>A0A1G7LZS4</accession>
<protein>
    <submittedName>
        <fullName evidence="3">Acyl-CoA thioester hydrolase</fullName>
    </submittedName>
</protein>
<dbReference type="NCBIfam" id="TIGR00051">
    <property type="entry name" value="YbgC/FadM family acyl-CoA thioesterase"/>
    <property type="match status" value="1"/>
</dbReference>
<dbReference type="STRING" id="1082479.SAMN05216241_101428"/>
<keyword evidence="2 3" id="KW-0378">Hydrolase</keyword>
<organism evidence="3 4">
    <name type="scientific">Limimonas halophila</name>
    <dbReference type="NCBI Taxonomy" id="1082479"/>
    <lineage>
        <taxon>Bacteria</taxon>
        <taxon>Pseudomonadati</taxon>
        <taxon>Pseudomonadota</taxon>
        <taxon>Alphaproteobacteria</taxon>
        <taxon>Rhodospirillales</taxon>
        <taxon>Rhodovibrionaceae</taxon>
        <taxon>Limimonas</taxon>
    </lineage>
</organism>
<evidence type="ECO:0000256" key="1">
    <source>
        <dbReference type="ARBA" id="ARBA00005953"/>
    </source>
</evidence>
<dbReference type="PANTHER" id="PTHR31793:SF37">
    <property type="entry name" value="ACYL-COA THIOESTER HYDROLASE YBGC"/>
    <property type="match status" value="1"/>
</dbReference>
<name>A0A1G7LZS4_9PROT</name>
<dbReference type="FunFam" id="3.10.129.10:FF:000004">
    <property type="entry name" value="Tol-pal system-associated acyl-CoA thioesterase"/>
    <property type="match status" value="1"/>
</dbReference>
<keyword evidence="4" id="KW-1185">Reference proteome</keyword>
<dbReference type="InterPro" id="IPR006684">
    <property type="entry name" value="YbgC/YbaW"/>
</dbReference>
<evidence type="ECO:0000313" key="4">
    <source>
        <dbReference type="Proteomes" id="UP000199415"/>
    </source>
</evidence>
<dbReference type="InterPro" id="IPR029069">
    <property type="entry name" value="HotDog_dom_sf"/>
</dbReference>
<dbReference type="EMBL" id="FNCE01000001">
    <property type="protein sequence ID" value="SDF54874.1"/>
    <property type="molecule type" value="Genomic_DNA"/>
</dbReference>
<evidence type="ECO:0000313" key="3">
    <source>
        <dbReference type="EMBL" id="SDF54874.1"/>
    </source>
</evidence>
<dbReference type="PANTHER" id="PTHR31793">
    <property type="entry name" value="4-HYDROXYBENZOYL-COA THIOESTERASE FAMILY MEMBER"/>
    <property type="match status" value="1"/>
</dbReference>